<feature type="domain" description="SHSP" evidence="5">
    <location>
        <begin position="242"/>
        <end position="364"/>
    </location>
</feature>
<evidence type="ECO:0000256" key="3">
    <source>
        <dbReference type="RuleBase" id="RU003616"/>
    </source>
</evidence>
<evidence type="ECO:0000256" key="1">
    <source>
        <dbReference type="ARBA" id="ARBA00023016"/>
    </source>
</evidence>
<dbReference type="Proteomes" id="UP000764110">
    <property type="component" value="Unassembled WGS sequence"/>
</dbReference>
<evidence type="ECO:0000256" key="4">
    <source>
        <dbReference type="SAM" id="MobiDB-lite"/>
    </source>
</evidence>
<comment type="caution">
    <text evidence="6">The sequence shown here is derived from an EMBL/GenBank/DDBJ whole genome shotgun (WGS) entry which is preliminary data.</text>
</comment>
<feature type="compositionally biased region" description="Basic and acidic residues" evidence="4">
    <location>
        <begin position="117"/>
        <end position="144"/>
    </location>
</feature>
<feature type="compositionally biased region" description="Basic residues" evidence="4">
    <location>
        <begin position="99"/>
        <end position="116"/>
    </location>
</feature>
<evidence type="ECO:0000259" key="5">
    <source>
        <dbReference type="PROSITE" id="PS01031"/>
    </source>
</evidence>
<dbReference type="Gene3D" id="2.60.40.790">
    <property type="match status" value="1"/>
</dbReference>
<dbReference type="CDD" id="cd06464">
    <property type="entry name" value="ACD_sHsps-like"/>
    <property type="match status" value="1"/>
</dbReference>
<dbReference type="Pfam" id="PF00011">
    <property type="entry name" value="HSP20"/>
    <property type="match status" value="1"/>
</dbReference>
<dbReference type="SUPFAM" id="SSF49764">
    <property type="entry name" value="HSP20-like chaperones"/>
    <property type="match status" value="1"/>
</dbReference>
<feature type="region of interest" description="Disordered" evidence="4">
    <location>
        <begin position="94"/>
        <end position="202"/>
    </location>
</feature>
<evidence type="ECO:0000256" key="2">
    <source>
        <dbReference type="PROSITE-ProRule" id="PRU00285"/>
    </source>
</evidence>
<proteinExistence type="inferred from homology"/>
<dbReference type="EMBL" id="JACEFI010000011">
    <property type="protein sequence ID" value="KAH0595952.1"/>
    <property type="molecule type" value="Genomic_DNA"/>
</dbReference>
<reference evidence="6 7" key="1">
    <citation type="submission" date="2020-07" db="EMBL/GenBank/DDBJ databases">
        <title>Metarhizium humberi genome.</title>
        <authorList>
            <person name="Lysoe E."/>
        </authorList>
    </citation>
    <scope>NUCLEOTIDE SEQUENCE [LARGE SCALE GENOMIC DNA]</scope>
    <source>
        <strain evidence="6 7">ESALQ1638</strain>
    </source>
</reference>
<dbReference type="AlphaFoldDB" id="A0A9P8S6L0"/>
<dbReference type="InterPro" id="IPR002068">
    <property type="entry name" value="A-crystallin/Hsp20_dom"/>
</dbReference>
<keyword evidence="1" id="KW-0346">Stress response</keyword>
<evidence type="ECO:0000313" key="6">
    <source>
        <dbReference type="EMBL" id="KAH0595952.1"/>
    </source>
</evidence>
<dbReference type="PANTHER" id="PTHR11527">
    <property type="entry name" value="HEAT-SHOCK PROTEIN 20 FAMILY MEMBER"/>
    <property type="match status" value="1"/>
</dbReference>
<comment type="similarity">
    <text evidence="2 3">Belongs to the small heat shock protein (HSP20) family.</text>
</comment>
<feature type="compositionally biased region" description="Acidic residues" evidence="4">
    <location>
        <begin position="146"/>
        <end position="159"/>
    </location>
</feature>
<dbReference type="PROSITE" id="PS01031">
    <property type="entry name" value="SHSP"/>
    <property type="match status" value="1"/>
</dbReference>
<feature type="compositionally biased region" description="Basic residues" evidence="4">
    <location>
        <begin position="175"/>
        <end position="187"/>
    </location>
</feature>
<feature type="compositionally biased region" description="Pro residues" evidence="4">
    <location>
        <begin position="54"/>
        <end position="72"/>
    </location>
</feature>
<evidence type="ECO:0000313" key="7">
    <source>
        <dbReference type="Proteomes" id="UP000764110"/>
    </source>
</evidence>
<keyword evidence="7" id="KW-1185">Reference proteome</keyword>
<organism evidence="6 7">
    <name type="scientific">Metarhizium humberi</name>
    <dbReference type="NCBI Taxonomy" id="2596975"/>
    <lineage>
        <taxon>Eukaryota</taxon>
        <taxon>Fungi</taxon>
        <taxon>Dikarya</taxon>
        <taxon>Ascomycota</taxon>
        <taxon>Pezizomycotina</taxon>
        <taxon>Sordariomycetes</taxon>
        <taxon>Hypocreomycetidae</taxon>
        <taxon>Hypocreales</taxon>
        <taxon>Clavicipitaceae</taxon>
        <taxon>Metarhizium</taxon>
    </lineage>
</organism>
<feature type="region of interest" description="Disordered" evidence="4">
    <location>
        <begin position="1"/>
        <end position="78"/>
    </location>
</feature>
<gene>
    <name evidence="6" type="ORF">MHUMG1_06502</name>
</gene>
<protein>
    <recommendedName>
        <fullName evidence="5">SHSP domain-containing protein</fullName>
    </recommendedName>
</protein>
<accession>A0A9P8S6L0</accession>
<dbReference type="InterPro" id="IPR008978">
    <property type="entry name" value="HSP20-like_chaperone"/>
</dbReference>
<name>A0A9P8S6L0_9HYPO</name>
<sequence length="364" mass="40204">MSPDQEHNQHPPPSFWDFIPGFAQNRPGNGVDHHNPQPTPQFSGGFPFGGPWHHGPPPPHHGGPPRRPPPPGVGHGPWEADFDWGQWYGHDHDHDHDRHGRHSRRRGCRHRGRHHRHCDEGSDEEAQRSSAEKEAPEKGEKGDSPETMDADMPDPEEVAPSDGEHPPPPYGAGRRAGRFHRGAHGWRRGGGGGGRGHHGGWAPRHCPRGSSFDFPSMMRGFMNHPFFQSVRDQAERHRANDADADAFQPPVDIFTTESSYVVHVALPGAKKDDIGVNWNPDTNTLSVAGVVHRPGDEAFLQGLVSAERRVGVFERNITLPPAGVADKDSVDGLGITARMEDGVLVVVVPKLEREWTEVRKVDVQ</sequence>
<dbReference type="InterPro" id="IPR031107">
    <property type="entry name" value="Small_HSP"/>
</dbReference>